<dbReference type="Proteomes" id="UP000626109">
    <property type="component" value="Unassembled WGS sequence"/>
</dbReference>
<reference evidence="1" key="1">
    <citation type="submission" date="2021-02" db="EMBL/GenBank/DDBJ databases">
        <authorList>
            <person name="Dougan E. K."/>
            <person name="Rhodes N."/>
            <person name="Thang M."/>
            <person name="Chan C."/>
        </authorList>
    </citation>
    <scope>NUCLEOTIDE SEQUENCE</scope>
</reference>
<dbReference type="AlphaFoldDB" id="A0A813K433"/>
<protein>
    <submittedName>
        <fullName evidence="1">Uncharacterized protein</fullName>
    </submittedName>
</protein>
<evidence type="ECO:0000313" key="1">
    <source>
        <dbReference type="EMBL" id="CAE8690682.1"/>
    </source>
</evidence>
<comment type="caution">
    <text evidence="1">The sequence shown here is derived from an EMBL/GenBank/DDBJ whole genome shotgun (WGS) entry which is preliminary data.</text>
</comment>
<accession>A0A813K433</accession>
<sequence>AFRDDAQQKGTTLEALFPSEEISKEAFERKLTELPGLSVSPEQASLMFSHHLNKGEATGGVSRQNFLRAMQLFYVCVRPIAVTQEFVIGKIKPHRMVVEEEVIEVLEGPNGDDKLGMTRIRGRALVDGLVGWISVSGNQGTVFLKETPKLYLRCSADIALEKDFRTGSDAPVRTLK</sequence>
<evidence type="ECO:0000313" key="2">
    <source>
        <dbReference type="Proteomes" id="UP000626109"/>
    </source>
</evidence>
<organism evidence="1 2">
    <name type="scientific">Polarella glacialis</name>
    <name type="common">Dinoflagellate</name>
    <dbReference type="NCBI Taxonomy" id="89957"/>
    <lineage>
        <taxon>Eukaryota</taxon>
        <taxon>Sar</taxon>
        <taxon>Alveolata</taxon>
        <taxon>Dinophyceae</taxon>
        <taxon>Suessiales</taxon>
        <taxon>Suessiaceae</taxon>
        <taxon>Polarella</taxon>
    </lineage>
</organism>
<feature type="non-terminal residue" evidence="1">
    <location>
        <position position="176"/>
    </location>
</feature>
<dbReference type="EMBL" id="CAJNNW010027307">
    <property type="protein sequence ID" value="CAE8690682.1"/>
    <property type="molecule type" value="Genomic_DNA"/>
</dbReference>
<name>A0A813K433_POLGL</name>
<proteinExistence type="predicted"/>
<feature type="non-terminal residue" evidence="1">
    <location>
        <position position="1"/>
    </location>
</feature>
<gene>
    <name evidence="1" type="ORF">PGLA2088_LOCUS27056</name>
</gene>